<dbReference type="RefSeq" id="WP_307320264.1">
    <property type="nucleotide sequence ID" value="NZ_JAUSUG010000001.1"/>
</dbReference>
<protein>
    <submittedName>
        <fullName evidence="1">Uncharacterized protein</fullName>
    </submittedName>
</protein>
<keyword evidence="2" id="KW-1185">Reference proteome</keyword>
<proteinExistence type="predicted"/>
<evidence type="ECO:0000313" key="1">
    <source>
        <dbReference type="EMBL" id="MDQ0252640.1"/>
    </source>
</evidence>
<evidence type="ECO:0000313" key="2">
    <source>
        <dbReference type="Proteomes" id="UP001230005"/>
    </source>
</evidence>
<organism evidence="1 2">
    <name type="scientific">Evansella vedderi</name>
    <dbReference type="NCBI Taxonomy" id="38282"/>
    <lineage>
        <taxon>Bacteria</taxon>
        <taxon>Bacillati</taxon>
        <taxon>Bacillota</taxon>
        <taxon>Bacilli</taxon>
        <taxon>Bacillales</taxon>
        <taxon>Bacillaceae</taxon>
        <taxon>Evansella</taxon>
    </lineage>
</organism>
<comment type="caution">
    <text evidence="1">The sequence shown here is derived from an EMBL/GenBank/DDBJ whole genome shotgun (WGS) entry which is preliminary data.</text>
</comment>
<sequence length="139" mass="15702">MNSKLKFITILCCSFLIISMSLIGLRSYHFTKLTDSSIMAKSHLEEMGFFVLYYSGNYGPYSLTEISIHEKPHSDILAVQDQPADAFLGRELHHKFFFVANHPLNRLGHTHVSVIMDGKEIIGGFSTKKGMTYSLNRGN</sequence>
<dbReference type="Proteomes" id="UP001230005">
    <property type="component" value="Unassembled WGS sequence"/>
</dbReference>
<name>A0ABT9ZR52_9BACI</name>
<reference evidence="1 2" key="1">
    <citation type="submission" date="2023-07" db="EMBL/GenBank/DDBJ databases">
        <title>Genomic Encyclopedia of Type Strains, Phase IV (KMG-IV): sequencing the most valuable type-strain genomes for metagenomic binning, comparative biology and taxonomic classification.</title>
        <authorList>
            <person name="Goeker M."/>
        </authorList>
    </citation>
    <scope>NUCLEOTIDE SEQUENCE [LARGE SCALE GENOMIC DNA]</scope>
    <source>
        <strain evidence="1 2">DSM 9768</strain>
    </source>
</reference>
<accession>A0ABT9ZR52</accession>
<gene>
    <name evidence="1" type="ORF">J2S74_000012</name>
</gene>
<dbReference type="EMBL" id="JAUSUG010000001">
    <property type="protein sequence ID" value="MDQ0252640.1"/>
    <property type="molecule type" value="Genomic_DNA"/>
</dbReference>